<dbReference type="SUPFAM" id="SSF81383">
    <property type="entry name" value="F-box domain"/>
    <property type="match status" value="1"/>
</dbReference>
<dbReference type="SMART" id="SM00256">
    <property type="entry name" value="FBOX"/>
    <property type="match status" value="1"/>
</dbReference>
<dbReference type="NCBIfam" id="TIGR01640">
    <property type="entry name" value="F_box_assoc_1"/>
    <property type="match status" value="1"/>
</dbReference>
<comment type="caution">
    <text evidence="2">The sequence shown here is derived from an EMBL/GenBank/DDBJ whole genome shotgun (WGS) entry which is preliminary data.</text>
</comment>
<dbReference type="InterPro" id="IPR036047">
    <property type="entry name" value="F-box-like_dom_sf"/>
</dbReference>
<protein>
    <recommendedName>
        <fullName evidence="1">F-box domain-containing protein</fullName>
    </recommendedName>
</protein>
<dbReference type="CDD" id="cd22157">
    <property type="entry name" value="F-box_AtFBW1-like"/>
    <property type="match status" value="1"/>
</dbReference>
<dbReference type="InterPro" id="IPR050796">
    <property type="entry name" value="SCF_F-box_component"/>
</dbReference>
<evidence type="ECO:0000313" key="3">
    <source>
        <dbReference type="Proteomes" id="UP001457282"/>
    </source>
</evidence>
<feature type="domain" description="F-box" evidence="1">
    <location>
        <begin position="18"/>
        <end position="56"/>
    </location>
</feature>
<dbReference type="PANTHER" id="PTHR31672">
    <property type="entry name" value="BNACNNG10540D PROTEIN"/>
    <property type="match status" value="1"/>
</dbReference>
<organism evidence="2 3">
    <name type="scientific">Rubus argutus</name>
    <name type="common">Southern blackberry</name>
    <dbReference type="NCBI Taxonomy" id="59490"/>
    <lineage>
        <taxon>Eukaryota</taxon>
        <taxon>Viridiplantae</taxon>
        <taxon>Streptophyta</taxon>
        <taxon>Embryophyta</taxon>
        <taxon>Tracheophyta</taxon>
        <taxon>Spermatophyta</taxon>
        <taxon>Magnoliopsida</taxon>
        <taxon>eudicotyledons</taxon>
        <taxon>Gunneridae</taxon>
        <taxon>Pentapetalae</taxon>
        <taxon>rosids</taxon>
        <taxon>fabids</taxon>
        <taxon>Rosales</taxon>
        <taxon>Rosaceae</taxon>
        <taxon>Rosoideae</taxon>
        <taxon>Rosoideae incertae sedis</taxon>
        <taxon>Rubus</taxon>
    </lineage>
</organism>
<name>A0AAW1W163_RUBAR</name>
<reference evidence="2 3" key="1">
    <citation type="journal article" date="2023" name="G3 (Bethesda)">
        <title>A chromosome-length genome assembly and annotation of blackberry (Rubus argutus, cv. 'Hillquist').</title>
        <authorList>
            <person name="Bruna T."/>
            <person name="Aryal R."/>
            <person name="Dudchenko O."/>
            <person name="Sargent D.J."/>
            <person name="Mead D."/>
            <person name="Buti M."/>
            <person name="Cavallini A."/>
            <person name="Hytonen T."/>
            <person name="Andres J."/>
            <person name="Pham M."/>
            <person name="Weisz D."/>
            <person name="Mascagni F."/>
            <person name="Usai G."/>
            <person name="Natali L."/>
            <person name="Bassil N."/>
            <person name="Fernandez G.E."/>
            <person name="Lomsadze A."/>
            <person name="Armour M."/>
            <person name="Olukolu B."/>
            <person name="Poorten T."/>
            <person name="Britton C."/>
            <person name="Davik J."/>
            <person name="Ashrafi H."/>
            <person name="Aiden E.L."/>
            <person name="Borodovsky M."/>
            <person name="Worthington M."/>
        </authorList>
    </citation>
    <scope>NUCLEOTIDE SEQUENCE [LARGE SCALE GENOMIC DNA]</scope>
    <source>
        <strain evidence="2">PI 553951</strain>
    </source>
</reference>
<keyword evidence="3" id="KW-1185">Reference proteome</keyword>
<sequence length="412" mass="45817">MSDISKRLRPESTDLSGSDVLVDILSRLPVKSLRRFQCASKSWHALISHSHFVKKHLSLINNTTNSFKLIFETRPLQSLDYQVLLKYLKEDYGAPIAPTELDYPVKTPNSSLLIFGSCNGLICLQFDKTDIVLWNPCTGESNLLPQATIFDGVHDCGSIFYGFGYDSKAEDYKVMRGGFKGEYGSDGYSWRLETIIEVFSLKNGSWRSTQVSDMDLAIEGQGCLVNETLHWVDDDNHAAIIISFDLVEEKFNEAVHCLCTIQTDSEIFFGGVLNIRNCVAVYSSNSEDLGILSDSGTSKKEDKIWMIKEYDVHDYWTEVATVISEGFFNPFCISEGGQVLGMLGGILGWYSPKENIFKNITEIRDRWSGATKYVETIVSPVTGNGAAAGESAMASTVEKEGVKDRGGCVLRN</sequence>
<dbReference type="PANTHER" id="PTHR31672:SF13">
    <property type="entry name" value="F-BOX PROTEIN CPR30-LIKE"/>
    <property type="match status" value="1"/>
</dbReference>
<dbReference type="InterPro" id="IPR001810">
    <property type="entry name" value="F-box_dom"/>
</dbReference>
<dbReference type="EMBL" id="JBEDUW010000007">
    <property type="protein sequence ID" value="KAK9913846.1"/>
    <property type="molecule type" value="Genomic_DNA"/>
</dbReference>
<dbReference type="Gene3D" id="1.20.1280.50">
    <property type="match status" value="1"/>
</dbReference>
<dbReference type="Pfam" id="PF07734">
    <property type="entry name" value="FBA_1"/>
    <property type="match status" value="1"/>
</dbReference>
<evidence type="ECO:0000313" key="2">
    <source>
        <dbReference type="EMBL" id="KAK9913846.1"/>
    </source>
</evidence>
<dbReference type="Pfam" id="PF00646">
    <property type="entry name" value="F-box"/>
    <property type="match status" value="1"/>
</dbReference>
<gene>
    <name evidence="2" type="ORF">M0R45_037652</name>
</gene>
<dbReference type="InterPro" id="IPR006527">
    <property type="entry name" value="F-box-assoc_dom_typ1"/>
</dbReference>
<dbReference type="AlphaFoldDB" id="A0AAW1W163"/>
<evidence type="ECO:0000259" key="1">
    <source>
        <dbReference type="SMART" id="SM00256"/>
    </source>
</evidence>
<proteinExistence type="predicted"/>
<dbReference type="Proteomes" id="UP001457282">
    <property type="component" value="Unassembled WGS sequence"/>
</dbReference>
<accession>A0AAW1W163</accession>
<dbReference type="InterPro" id="IPR017451">
    <property type="entry name" value="F-box-assoc_interact_dom"/>
</dbReference>